<keyword evidence="1 6" id="KW-0560">Oxidoreductase</keyword>
<evidence type="ECO:0000313" key="6">
    <source>
        <dbReference type="EMBL" id="AIE96738.1"/>
    </source>
</evidence>
<dbReference type="SUPFAM" id="SSF51735">
    <property type="entry name" value="NAD(P)-binding Rossmann-fold domains"/>
    <property type="match status" value="1"/>
</dbReference>
<dbReference type="EC" id="1.1.1.35" evidence="6"/>
<feature type="domain" description="3-hydroxyacyl-CoA dehydrogenase C-terminal" evidence="3">
    <location>
        <begin position="188"/>
        <end position="273"/>
    </location>
</feature>
<dbReference type="InterPro" id="IPR045004">
    <property type="entry name" value="ECH_dom"/>
</dbReference>
<dbReference type="InterPro" id="IPR036291">
    <property type="entry name" value="NAD(P)-bd_dom_sf"/>
</dbReference>
<dbReference type="GO" id="GO:0070403">
    <property type="term" value="F:NAD+ binding"/>
    <property type="evidence" value="ECO:0007669"/>
    <property type="project" value="InterPro"/>
</dbReference>
<feature type="domain" description="3-hydroxyacyl-CoA dehydrogenase C-terminal" evidence="3">
    <location>
        <begin position="292"/>
        <end position="353"/>
    </location>
</feature>
<dbReference type="SUPFAM" id="SSF52096">
    <property type="entry name" value="ClpP/crotonase"/>
    <property type="match status" value="1"/>
</dbReference>
<dbReference type="AlphaFoldDB" id="A0A075FZF6"/>
<dbReference type="GO" id="GO:0004300">
    <property type="term" value="F:enoyl-CoA hydratase activity"/>
    <property type="evidence" value="ECO:0007669"/>
    <property type="project" value="TreeGrafter"/>
</dbReference>
<feature type="domain" description="Enoyl-CoA hydratase/isomerase" evidence="5">
    <location>
        <begin position="382"/>
        <end position="677"/>
    </location>
</feature>
<reference evidence="6" key="1">
    <citation type="journal article" date="2014" name="Genome Biol. Evol.">
        <title>Pangenome evidence for extensive interdomain horizontal transfer affecting lineage core and shell genes in uncultured planktonic thaumarchaeota and euryarchaeota.</title>
        <authorList>
            <person name="Deschamps P."/>
            <person name="Zivanovic Y."/>
            <person name="Moreira D."/>
            <person name="Rodriguez-Valera F."/>
            <person name="Lopez-Garcia P."/>
        </authorList>
    </citation>
    <scope>NUCLEOTIDE SEQUENCE</scope>
</reference>
<dbReference type="CDD" id="cd06558">
    <property type="entry name" value="crotonase-like"/>
    <property type="match status" value="1"/>
</dbReference>
<accession>A0A075FZF6</accession>
<dbReference type="Gene3D" id="1.10.1040.50">
    <property type="match status" value="1"/>
</dbReference>
<dbReference type="GO" id="GO:0006635">
    <property type="term" value="P:fatty acid beta-oxidation"/>
    <property type="evidence" value="ECO:0007669"/>
    <property type="project" value="UniProtKB-ARBA"/>
</dbReference>
<dbReference type="FunFam" id="3.40.50.720:FF:000009">
    <property type="entry name" value="Fatty oxidation complex, alpha subunit"/>
    <property type="match status" value="1"/>
</dbReference>
<dbReference type="EMBL" id="KF900488">
    <property type="protein sequence ID" value="AIE96738.1"/>
    <property type="molecule type" value="Genomic_DNA"/>
</dbReference>
<dbReference type="InterPro" id="IPR050136">
    <property type="entry name" value="FA_oxidation_alpha_subunit"/>
</dbReference>
<dbReference type="InterPro" id="IPR006176">
    <property type="entry name" value="3-OHacyl-CoA_DH_NAD-bd"/>
</dbReference>
<dbReference type="InterPro" id="IPR006108">
    <property type="entry name" value="3HC_DH_C"/>
</dbReference>
<dbReference type="InterPro" id="IPR029045">
    <property type="entry name" value="ClpP/crotonase-like_dom_sf"/>
</dbReference>
<dbReference type="Pfam" id="PF16113">
    <property type="entry name" value="ECH_2"/>
    <property type="match status" value="1"/>
</dbReference>
<dbReference type="Pfam" id="PF02737">
    <property type="entry name" value="3HCDH_N"/>
    <property type="match status" value="1"/>
</dbReference>
<keyword evidence="2" id="KW-0520">NAD</keyword>
<evidence type="ECO:0000259" key="3">
    <source>
        <dbReference type="Pfam" id="PF00725"/>
    </source>
</evidence>
<feature type="domain" description="3-hydroxyacyl-CoA dehydrogenase NAD binding" evidence="4">
    <location>
        <begin position="7"/>
        <end position="185"/>
    </location>
</feature>
<evidence type="ECO:0000259" key="5">
    <source>
        <dbReference type="Pfam" id="PF16113"/>
    </source>
</evidence>
<dbReference type="GO" id="GO:0016509">
    <property type="term" value="F:long-chain (3S)-3-hydroxyacyl-CoA dehydrogenase (NAD+) activity"/>
    <property type="evidence" value="ECO:0007669"/>
    <property type="project" value="TreeGrafter"/>
</dbReference>
<dbReference type="Pfam" id="PF00725">
    <property type="entry name" value="3HCDH"/>
    <property type="match status" value="2"/>
</dbReference>
<sequence>MRTVESIAIIGAGNMGSGIAQKSAQEHFEVQMVDREQQWVDRGQQVISDFLNEAVERRIFSPAQIEGIKSRITGVVGTENVAVDTDLVIEAVFEDFGIKTEVFGILDEVCDEHTILASNTSSLSVNDLAGAVGRPDRFVGLHFFYHPAKNRLIEVIPAKTTSPDALAAVEQYCKTMGKVVIICKDRPGFVVNRFFVPWLNEACKLLEEGVGSTAQIDAVARDAFRIGLGPFALMNLTGSPIALHSTDYLAAQLDTSRYLATQTLRDLVAEGRTWEIGEDGGCGEEAAAIIRERLLGQVFAVSSQIVAEGICSMEDVDRGAKVGLRWARGPFELANRIGIGEAVRMASAYAEEAELELPGWFAGRKEAFVFSYIDVVVEDGIATVRINRPEAMNALNVTVVSQLGEALDELNGRDDVTTIALEGAGKAFVAGADVKFFVDKIRADAIQDIYDFTAHGHAVLDKLESSSKTTIALTTGLALGGGLELALACDYRVGTRRTQFRFPETGIGIYPGLGGTQRTPRICGLECARYAVLTGNFLDASSAEALGLLTHLVEPSQVKATVASIASAGKPEDKYSGRPADLENATVAFATSFYSDDNMSSLMSGETPDGFDISDKMVSRQLKSLSRVAPIALSMANDLLNAAADSDLKAGLEGELGGLEEIFATADAFEGLSALIEGRRPSYTNA</sequence>
<dbReference type="Gene3D" id="3.40.50.720">
    <property type="entry name" value="NAD(P)-binding Rossmann-like Domain"/>
    <property type="match status" value="1"/>
</dbReference>
<dbReference type="Gene3D" id="3.90.226.10">
    <property type="entry name" value="2-enoyl-CoA Hydratase, Chain A, domain 1"/>
    <property type="match status" value="1"/>
</dbReference>
<dbReference type="PANTHER" id="PTHR43612">
    <property type="entry name" value="TRIFUNCTIONAL ENZYME SUBUNIT ALPHA"/>
    <property type="match status" value="1"/>
</dbReference>
<dbReference type="SUPFAM" id="SSF48179">
    <property type="entry name" value="6-phosphogluconate dehydrogenase C-terminal domain-like"/>
    <property type="match status" value="2"/>
</dbReference>
<evidence type="ECO:0000256" key="1">
    <source>
        <dbReference type="ARBA" id="ARBA00023002"/>
    </source>
</evidence>
<organism evidence="6">
    <name type="scientific">uncultured marine group II/III euryarchaeote AD1000_87_G01</name>
    <dbReference type="NCBI Taxonomy" id="1457818"/>
    <lineage>
        <taxon>Archaea</taxon>
        <taxon>Methanobacteriati</taxon>
        <taxon>Methanobacteriota</taxon>
        <taxon>environmental samples</taxon>
    </lineage>
</organism>
<name>A0A075FZF6_9EURY</name>
<evidence type="ECO:0000256" key="2">
    <source>
        <dbReference type="ARBA" id="ARBA00023027"/>
    </source>
</evidence>
<dbReference type="Gene3D" id="1.10.12.10">
    <property type="entry name" value="Lyase 2-enoyl-coa Hydratase, Chain A, domain 2"/>
    <property type="match status" value="1"/>
</dbReference>
<evidence type="ECO:0000259" key="4">
    <source>
        <dbReference type="Pfam" id="PF02737"/>
    </source>
</evidence>
<protein>
    <submittedName>
        <fullName evidence="6">Bifunctional 3-hydroxybutyryl-CoA dehydratase/3-hydroxyacyl-CoA dehydrogenase</fullName>
        <ecNumber evidence="6">1.1.1.35</ecNumber>
    </submittedName>
</protein>
<dbReference type="InterPro" id="IPR008927">
    <property type="entry name" value="6-PGluconate_DH-like_C_sf"/>
</dbReference>
<proteinExistence type="predicted"/>
<dbReference type="PANTHER" id="PTHR43612:SF3">
    <property type="entry name" value="TRIFUNCTIONAL ENZYME SUBUNIT ALPHA, MITOCHONDRIAL"/>
    <property type="match status" value="1"/>
</dbReference>
<dbReference type="InterPro" id="IPR014748">
    <property type="entry name" value="Enoyl-CoA_hydra_C"/>
</dbReference>